<dbReference type="PANTHER" id="PTHR43473:SF2">
    <property type="entry name" value="MAGNESIUM-CHELATASE SUBUNIT CHLD, CHLOROPLASTIC"/>
    <property type="match status" value="1"/>
</dbReference>
<keyword evidence="4" id="KW-1185">Reference proteome</keyword>
<dbReference type="EMBL" id="JAME01000016">
    <property type="protein sequence ID" value="ETX28707.1"/>
    <property type="molecule type" value="Genomic_DNA"/>
</dbReference>
<feature type="compositionally biased region" description="Low complexity" evidence="1">
    <location>
        <begin position="313"/>
        <end position="322"/>
    </location>
</feature>
<dbReference type="InterPro" id="IPR027417">
    <property type="entry name" value="P-loop_NTPase"/>
</dbReference>
<accession>X7F709</accession>
<sequence length="554" mass="57238">MRQDALEVWVAGQLALALLAIDPDGLGGVHVRARADETRARLLSGLPAALPPERRIAPGIDDAQLSGGIDIAASLAAGRRVTQAGLLARPATLVLSMAERCPRGLAARLGQALDARAGHALILLDEGIDTEVAPEGLTDRLAFALDLSGVRAAALTEIALEDGEIASARRRLRDVELADDALEALVHAAARLGVPGLRAVLFAAAAARAHAALSRRDAVGAQDLQIAAQLVLAPRATMLPEPEEDDADDQPEPESPEDAAPEETGDALPEELLIEAVRALLPPGVLEARAARAAQGAGSGQGARRRGTRRGRPLPSRPGRPSSEARIDLVATLRAAAPWQALRREGQPGRPGVIVRRGDIHVRRYEDRADRLVIFCVDASGSAALARMAEAKGAVELMLAEAYAKRDRVALVTFRGTGAELALPPTRSLVQAKRRLAGLPGGGGTPLAAGLAAVHALAIRAARQGMTPAVALLTDGRANVPLDGRSGRAAARADSERMAALLGALQLSGAVIDTGTRPNPDLAALAGRMGLPALALPRSDAAAVRAGISDALGD</sequence>
<dbReference type="Proteomes" id="UP000023430">
    <property type="component" value="Unassembled WGS sequence"/>
</dbReference>
<dbReference type="SUPFAM" id="SSF52540">
    <property type="entry name" value="P-loop containing nucleoside triphosphate hydrolases"/>
    <property type="match status" value="1"/>
</dbReference>
<dbReference type="PATRIC" id="fig|1449351.3.peg.2370"/>
<dbReference type="PROSITE" id="PS50234">
    <property type="entry name" value="VWFA"/>
    <property type="match status" value="1"/>
</dbReference>
<dbReference type="Gene3D" id="3.40.50.410">
    <property type="entry name" value="von Willebrand factor, type A domain"/>
    <property type="match status" value="1"/>
</dbReference>
<dbReference type="Pfam" id="PF17863">
    <property type="entry name" value="AAA_lid_2"/>
    <property type="match status" value="1"/>
</dbReference>
<dbReference type="OrthoDB" id="9775079at2"/>
<name>X7F709_9RHOB</name>
<evidence type="ECO:0000256" key="1">
    <source>
        <dbReference type="SAM" id="MobiDB-lite"/>
    </source>
</evidence>
<dbReference type="AlphaFoldDB" id="X7F709"/>
<dbReference type="InterPro" id="IPR041628">
    <property type="entry name" value="ChlI/MoxR_AAA_lid"/>
</dbReference>
<organism evidence="3 4">
    <name type="scientific">Roseivivax isoporae LMG 25204</name>
    <dbReference type="NCBI Taxonomy" id="1449351"/>
    <lineage>
        <taxon>Bacteria</taxon>
        <taxon>Pseudomonadati</taxon>
        <taxon>Pseudomonadota</taxon>
        <taxon>Alphaproteobacteria</taxon>
        <taxon>Rhodobacterales</taxon>
        <taxon>Roseobacteraceae</taxon>
        <taxon>Roseivivax</taxon>
    </lineage>
</organism>
<feature type="region of interest" description="Disordered" evidence="1">
    <location>
        <begin position="240"/>
        <end position="264"/>
    </location>
</feature>
<comment type="caution">
    <text evidence="3">The sequence shown here is derived from an EMBL/GenBank/DDBJ whole genome shotgun (WGS) entry which is preliminary data.</text>
</comment>
<feature type="compositionally biased region" description="Acidic residues" evidence="1">
    <location>
        <begin position="241"/>
        <end position="264"/>
    </location>
</feature>
<dbReference type="SMART" id="SM00327">
    <property type="entry name" value="VWA"/>
    <property type="match status" value="1"/>
</dbReference>
<dbReference type="SUPFAM" id="SSF53300">
    <property type="entry name" value="vWA-like"/>
    <property type="match status" value="1"/>
</dbReference>
<dbReference type="InterPro" id="IPR036465">
    <property type="entry name" value="vWFA_dom_sf"/>
</dbReference>
<dbReference type="Gene3D" id="1.10.8.80">
    <property type="entry name" value="Magnesium chelatase subunit I, C-Terminal domain"/>
    <property type="match status" value="1"/>
</dbReference>
<protein>
    <recommendedName>
        <fullName evidence="2">VWFA domain-containing protein</fullName>
    </recommendedName>
</protein>
<evidence type="ECO:0000313" key="4">
    <source>
        <dbReference type="Proteomes" id="UP000023430"/>
    </source>
</evidence>
<dbReference type="STRING" id="1449351.RISW2_05255"/>
<dbReference type="NCBIfam" id="NF009943">
    <property type="entry name" value="PRK13406.1"/>
    <property type="match status" value="1"/>
</dbReference>
<dbReference type="RefSeq" id="WP_084615363.1">
    <property type="nucleotide sequence ID" value="NZ_JAME01000016.1"/>
</dbReference>
<proteinExistence type="predicted"/>
<reference evidence="3 4" key="1">
    <citation type="submission" date="2014-01" db="EMBL/GenBank/DDBJ databases">
        <title>Roseivivax isoporae LMG 25204 Genome Sequencing.</title>
        <authorList>
            <person name="Lai Q."/>
            <person name="Li G."/>
            <person name="Shao Z."/>
        </authorList>
    </citation>
    <scope>NUCLEOTIDE SEQUENCE [LARGE SCALE GENOMIC DNA]</scope>
    <source>
        <strain evidence="3 4">LMG 25204</strain>
    </source>
</reference>
<dbReference type="eggNOG" id="COG1240">
    <property type="taxonomic scope" value="Bacteria"/>
</dbReference>
<feature type="domain" description="VWFA" evidence="2">
    <location>
        <begin position="372"/>
        <end position="552"/>
    </location>
</feature>
<gene>
    <name evidence="3" type="ORF">RISW2_05255</name>
</gene>
<dbReference type="Pfam" id="PF13519">
    <property type="entry name" value="VWA_2"/>
    <property type="match status" value="1"/>
</dbReference>
<dbReference type="InterPro" id="IPR002035">
    <property type="entry name" value="VWF_A"/>
</dbReference>
<feature type="compositionally biased region" description="Basic residues" evidence="1">
    <location>
        <begin position="303"/>
        <end position="312"/>
    </location>
</feature>
<evidence type="ECO:0000259" key="2">
    <source>
        <dbReference type="PROSITE" id="PS50234"/>
    </source>
</evidence>
<evidence type="ECO:0000313" key="3">
    <source>
        <dbReference type="EMBL" id="ETX28707.1"/>
    </source>
</evidence>
<feature type="region of interest" description="Disordered" evidence="1">
    <location>
        <begin position="291"/>
        <end position="325"/>
    </location>
</feature>
<dbReference type="PANTHER" id="PTHR43473">
    <property type="entry name" value="MAGNESIUM-CHELATASE SUBUNIT CHLD, CHLOROPLASTIC"/>
    <property type="match status" value="1"/>
</dbReference>